<dbReference type="VEuPathDB" id="GiardiaDB:GMRT_13203"/>
<proteinExistence type="predicted"/>
<dbReference type="AlphaFoldDB" id="A0A4Z1SS06"/>
<accession>A0A4Z1SS06</accession>
<gene>
    <name evidence="2" type="ORF">GMRT_13203</name>
</gene>
<name>A0A4Z1SS06_GIAMU</name>
<evidence type="ECO:0000313" key="3">
    <source>
        <dbReference type="Proteomes" id="UP000315496"/>
    </source>
</evidence>
<evidence type="ECO:0000256" key="1">
    <source>
        <dbReference type="SAM" id="Phobius"/>
    </source>
</evidence>
<keyword evidence="1" id="KW-0472">Membrane</keyword>
<feature type="transmembrane region" description="Helical" evidence="1">
    <location>
        <begin position="376"/>
        <end position="400"/>
    </location>
</feature>
<reference evidence="2 3" key="1">
    <citation type="submission" date="2019-05" db="EMBL/GenBank/DDBJ databases">
        <title>The compact genome of Giardia muris reveals important steps in the evolution of intestinal protozoan parasites.</title>
        <authorList>
            <person name="Xu F."/>
            <person name="Jimenez-Gonzalez A."/>
            <person name="Einarsson E."/>
            <person name="Astvaldsson A."/>
            <person name="Peirasmaki D."/>
            <person name="Eckmann L."/>
            <person name="Andersson J.O."/>
            <person name="Svard S.G."/>
            <person name="Jerlstrom-Hultqvist J."/>
        </authorList>
    </citation>
    <scope>NUCLEOTIDE SEQUENCE [LARGE SCALE GENOMIC DNA]</scope>
    <source>
        <strain evidence="2 3">Roberts-Thomson</strain>
    </source>
</reference>
<keyword evidence="3" id="KW-1185">Reference proteome</keyword>
<dbReference type="EMBL" id="VDLU01000002">
    <property type="protein sequence ID" value="TNJ28676.1"/>
    <property type="molecule type" value="Genomic_DNA"/>
</dbReference>
<organism evidence="2 3">
    <name type="scientific">Giardia muris</name>
    <dbReference type="NCBI Taxonomy" id="5742"/>
    <lineage>
        <taxon>Eukaryota</taxon>
        <taxon>Metamonada</taxon>
        <taxon>Diplomonadida</taxon>
        <taxon>Hexamitidae</taxon>
        <taxon>Giardiinae</taxon>
        <taxon>Giardia</taxon>
    </lineage>
</organism>
<comment type="caution">
    <text evidence="2">The sequence shown here is derived from an EMBL/GenBank/DDBJ whole genome shotgun (WGS) entry which is preliminary data.</text>
</comment>
<sequence length="714" mass="77425">MTSMFEAQKTPAPPHTPHERAAASIMTYVITGDPVGIVGSFLRILHQALVYLTNWPESVEDLCVDSKWRHAASFWTRHLREIVANQMRIDVTQLVTALYQLGYTGTLTAENYDLIVSSLPDRLATFLMGQSVRCSTCGRINVPSACNVYPDTIVQELCREGRACTLCGGLLEVTRPLIQSLFLPEDGNISLPPKTKSSDGVNQRCLLAVLTNAGEPAVDVLCIFVCVRASATRKVDERYALYAHEGSKLRKTSRAAEVTYLKGVRVARYLFGTEKKDRKVVGTPRIALYVDLARANEVLINAFTDATALPIPTPLEVKPIASYPTAHRFQNEQSGLSPTPALPESSPLAAVVTVEPNRVHMPCACIACRRSCTDHALLYGLLILLAVLIAILWTFVAFYYQSLKTFVIDDLIVTNTLYVGTSPPYNPPAYAYSGAPNMSLITPTFWFSKSFFERNYLSSIDVLGPNTALSVTNANIRLIEFASTKSSSSFQQLGFIQLSAFDSDATTVENFKFANLSIGELLLRSPSIPNIKVNNTASVLSSNTLSTKILDTPVLNANTLNLKSLNATKITVTNQLAVTTPTSTTANLQFLGAGTINPNNNGITRFNLVNTPGSLTVANISLDTLSTKTILINSHHQDTFLLRSGATIGPFLFTCNSNGAFLTSQTTGTSINCTLSGGSITSSGVNVTNSSCTSFQTPDLQCGRSPPSTRKARQ</sequence>
<keyword evidence="1" id="KW-0812">Transmembrane</keyword>
<evidence type="ECO:0000313" key="2">
    <source>
        <dbReference type="EMBL" id="TNJ28676.1"/>
    </source>
</evidence>
<dbReference type="Proteomes" id="UP000315496">
    <property type="component" value="Chromosome 2"/>
</dbReference>
<protein>
    <submittedName>
        <fullName evidence="2">Uncharacterized protein</fullName>
    </submittedName>
</protein>
<keyword evidence="1" id="KW-1133">Transmembrane helix</keyword>